<dbReference type="GO" id="GO:0000226">
    <property type="term" value="P:microtubule cytoskeleton organization"/>
    <property type="evidence" value="ECO:0007669"/>
    <property type="project" value="InterPro"/>
</dbReference>
<gene>
    <name evidence="8" type="ORF">HYC85_019423</name>
</gene>
<comment type="subcellular location">
    <subcellularLocation>
        <location evidence="1">Cytoplasm</location>
        <location evidence="1">Cytoskeleton</location>
    </subcellularLocation>
</comment>
<sequence>MKIKVRIFALGIEHLNLNVAMGMVVTDICMDKEPDCVIIYSNGVSHDLNHETTPCDHDVAKSYERINGDPEPQVLEENAEVKEFEVKECTAEKSVEISELCQVEKCKEEIVLSSNCNDDYEKMKFEDQTRKDDKKNSKSSAKPASKPGSGNARTNHTVPRPFALATEKRASFGARPAGNETDVGTAVSKTSNTNTLQHPVTTKQNQLVSPLVSRKPLQPDNKKRPDEEDSCSVASSTAASARTIKSKTVASAPLFRCTERAEKRKEFYSKLEEKHHALEAEKTQWEARTREEKEATIKQLRKSLLFKANPMPSFYHDGPPPKVELKKPPPTRAKSPKLGRRKSCNDAAGDKGVGASGQGTRYSLGNYKDSTTATTNKKDQINLQNGNAAFKFKDEHKQQRKILKNYICGSTKAEKGGNPLQPTV</sequence>
<feature type="region of interest" description="Disordered" evidence="6">
    <location>
        <begin position="275"/>
        <end position="294"/>
    </location>
</feature>
<comment type="caution">
    <text evidence="8">The sequence shown here is derived from an EMBL/GenBank/DDBJ whole genome shotgun (WGS) entry which is preliminary data.</text>
</comment>
<keyword evidence="4" id="KW-0493">Microtubule</keyword>
<dbReference type="GO" id="GO:0008017">
    <property type="term" value="F:microtubule binding"/>
    <property type="evidence" value="ECO:0007669"/>
    <property type="project" value="InterPro"/>
</dbReference>
<evidence type="ECO:0000256" key="3">
    <source>
        <dbReference type="ARBA" id="ARBA00022490"/>
    </source>
</evidence>
<evidence type="ECO:0000256" key="1">
    <source>
        <dbReference type="ARBA" id="ARBA00004245"/>
    </source>
</evidence>
<dbReference type="PANTHER" id="PTHR46372">
    <property type="entry name" value="PROTEIN WVD2-LIKE 3"/>
    <property type="match status" value="1"/>
</dbReference>
<dbReference type="AlphaFoldDB" id="A0A7J7GPE1"/>
<evidence type="ECO:0000256" key="6">
    <source>
        <dbReference type="SAM" id="MobiDB-lite"/>
    </source>
</evidence>
<name>A0A7J7GPE1_CAMSI</name>
<evidence type="ECO:0000256" key="5">
    <source>
        <dbReference type="ARBA" id="ARBA00023212"/>
    </source>
</evidence>
<feature type="compositionally biased region" description="Polar residues" evidence="6">
    <location>
        <begin position="187"/>
        <end position="208"/>
    </location>
</feature>
<dbReference type="PANTHER" id="PTHR46372:SF2">
    <property type="entry name" value="PROTEIN WVD2-LIKE 3"/>
    <property type="match status" value="1"/>
</dbReference>
<keyword evidence="5" id="KW-0206">Cytoskeleton</keyword>
<comment type="similarity">
    <text evidence="2">Belongs to the TPX2 family.</text>
</comment>
<dbReference type="InterPro" id="IPR044806">
    <property type="entry name" value="WVD2/WDL1-4"/>
</dbReference>
<accession>A0A7J7GPE1</accession>
<reference evidence="9" key="1">
    <citation type="journal article" date="2020" name="Nat. Commun.">
        <title>Genome assembly of wild tea tree DASZ reveals pedigree and selection history of tea varieties.</title>
        <authorList>
            <person name="Zhang W."/>
            <person name="Zhang Y."/>
            <person name="Qiu H."/>
            <person name="Guo Y."/>
            <person name="Wan H."/>
            <person name="Zhang X."/>
            <person name="Scossa F."/>
            <person name="Alseekh S."/>
            <person name="Zhang Q."/>
            <person name="Wang P."/>
            <person name="Xu L."/>
            <person name="Schmidt M.H."/>
            <person name="Jia X."/>
            <person name="Li D."/>
            <person name="Zhu A."/>
            <person name="Guo F."/>
            <person name="Chen W."/>
            <person name="Ni D."/>
            <person name="Usadel B."/>
            <person name="Fernie A.R."/>
            <person name="Wen W."/>
        </authorList>
    </citation>
    <scope>NUCLEOTIDE SEQUENCE [LARGE SCALE GENOMIC DNA]</scope>
    <source>
        <strain evidence="9">cv. G240</strain>
    </source>
</reference>
<feature type="compositionally biased region" description="Low complexity" evidence="6">
    <location>
        <begin position="138"/>
        <end position="150"/>
    </location>
</feature>
<feature type="region of interest" description="Disordered" evidence="6">
    <location>
        <begin position="310"/>
        <end position="378"/>
    </location>
</feature>
<feature type="domain" description="TPX2 C-terminal" evidence="7">
    <location>
        <begin position="255"/>
        <end position="330"/>
    </location>
</feature>
<dbReference type="GO" id="GO:0005874">
    <property type="term" value="C:microtubule"/>
    <property type="evidence" value="ECO:0007669"/>
    <property type="project" value="UniProtKB-KW"/>
</dbReference>
<feature type="compositionally biased region" description="Polar residues" evidence="6">
    <location>
        <begin position="358"/>
        <end position="378"/>
    </location>
</feature>
<feature type="region of interest" description="Disordered" evidence="6">
    <location>
        <begin position="127"/>
        <end position="157"/>
    </location>
</feature>
<keyword evidence="9" id="KW-1185">Reference proteome</keyword>
<evidence type="ECO:0000313" key="8">
    <source>
        <dbReference type="EMBL" id="KAF5941781.1"/>
    </source>
</evidence>
<evidence type="ECO:0000259" key="7">
    <source>
        <dbReference type="Pfam" id="PF06886"/>
    </source>
</evidence>
<feature type="compositionally biased region" description="Basic and acidic residues" evidence="6">
    <location>
        <begin position="127"/>
        <end position="136"/>
    </location>
</feature>
<dbReference type="EMBL" id="JACBKZ010000009">
    <property type="protein sequence ID" value="KAF5941781.1"/>
    <property type="molecule type" value="Genomic_DNA"/>
</dbReference>
<dbReference type="Proteomes" id="UP000593564">
    <property type="component" value="Unassembled WGS sequence"/>
</dbReference>
<evidence type="ECO:0000256" key="2">
    <source>
        <dbReference type="ARBA" id="ARBA00005885"/>
    </source>
</evidence>
<feature type="compositionally biased region" description="Low complexity" evidence="6">
    <location>
        <begin position="231"/>
        <end position="241"/>
    </location>
</feature>
<protein>
    <recommendedName>
        <fullName evidence="7">TPX2 C-terminal domain-containing protein</fullName>
    </recommendedName>
</protein>
<evidence type="ECO:0000313" key="9">
    <source>
        <dbReference type="Proteomes" id="UP000593564"/>
    </source>
</evidence>
<keyword evidence="3" id="KW-0963">Cytoplasm</keyword>
<dbReference type="Pfam" id="PF06886">
    <property type="entry name" value="TPX2"/>
    <property type="match status" value="1"/>
</dbReference>
<proteinExistence type="inferred from homology"/>
<evidence type="ECO:0000256" key="4">
    <source>
        <dbReference type="ARBA" id="ARBA00022701"/>
    </source>
</evidence>
<organism evidence="8 9">
    <name type="scientific">Camellia sinensis</name>
    <name type="common">Tea plant</name>
    <name type="synonym">Thea sinensis</name>
    <dbReference type="NCBI Taxonomy" id="4442"/>
    <lineage>
        <taxon>Eukaryota</taxon>
        <taxon>Viridiplantae</taxon>
        <taxon>Streptophyta</taxon>
        <taxon>Embryophyta</taxon>
        <taxon>Tracheophyta</taxon>
        <taxon>Spermatophyta</taxon>
        <taxon>Magnoliopsida</taxon>
        <taxon>eudicotyledons</taxon>
        <taxon>Gunneridae</taxon>
        <taxon>Pentapetalae</taxon>
        <taxon>asterids</taxon>
        <taxon>Ericales</taxon>
        <taxon>Theaceae</taxon>
        <taxon>Camellia</taxon>
    </lineage>
</organism>
<feature type="region of interest" description="Disordered" evidence="6">
    <location>
        <begin position="170"/>
        <end position="245"/>
    </location>
</feature>
<dbReference type="InterPro" id="IPR027329">
    <property type="entry name" value="TPX2_C"/>
</dbReference>
<reference evidence="8 9" key="2">
    <citation type="submission" date="2020-07" db="EMBL/GenBank/DDBJ databases">
        <title>Genome assembly of wild tea tree DASZ reveals pedigree and selection history of tea varieties.</title>
        <authorList>
            <person name="Zhang W."/>
        </authorList>
    </citation>
    <scope>NUCLEOTIDE SEQUENCE [LARGE SCALE GENOMIC DNA]</scope>
    <source>
        <strain evidence="9">cv. G240</strain>
        <tissue evidence="8">Leaf</tissue>
    </source>
</reference>